<organism evidence="2 3">
    <name type="scientific">Rhizomicrobium electricum</name>
    <dbReference type="NCBI Taxonomy" id="480070"/>
    <lineage>
        <taxon>Bacteria</taxon>
        <taxon>Pseudomonadati</taxon>
        <taxon>Pseudomonadota</taxon>
        <taxon>Alphaproteobacteria</taxon>
        <taxon>Micropepsales</taxon>
        <taxon>Micropepsaceae</taxon>
        <taxon>Rhizomicrobium</taxon>
    </lineage>
</organism>
<evidence type="ECO:0000313" key="2">
    <source>
        <dbReference type="EMBL" id="GAA0571947.1"/>
    </source>
</evidence>
<proteinExistence type="predicted"/>
<accession>A0ABP3PTJ0</accession>
<reference evidence="3" key="1">
    <citation type="journal article" date="2019" name="Int. J. Syst. Evol. Microbiol.">
        <title>The Global Catalogue of Microorganisms (GCM) 10K type strain sequencing project: providing services to taxonomists for standard genome sequencing and annotation.</title>
        <authorList>
            <consortium name="The Broad Institute Genomics Platform"/>
            <consortium name="The Broad Institute Genome Sequencing Center for Infectious Disease"/>
            <person name="Wu L."/>
            <person name="Ma J."/>
        </authorList>
    </citation>
    <scope>NUCLEOTIDE SEQUENCE [LARGE SCALE GENOMIC DNA]</scope>
    <source>
        <strain evidence="3">JCM 15089</strain>
    </source>
</reference>
<sequence length="373" mass="40195">MRIIEWLILSALIFPAAAAPRGGLDDCTTAASTAVACRLPAPDAADVHHRLSAQNTAWWRDGDRFFIVTRAKAAKVSICCTFQAPMDRIPGTDDWTFAIKSPHLDDAIIDILVRPDETWPSSAPAIWHGPKAPAAPKQGFIPPDRLKTIEIDSPNLGEKRKIAIYLPPGFNAAKRYPVIYMADGQDTGARAGIAEALIAAGKLPPLALVGLYAGEGRPLSDNQADRRNLDYLLDLVPGDAFFRKHEAFLLNEVMPLAEKDFGASSDPADRLLVGQSSGATWAVDTALRHPQSFGRAAGLSICWRRVHDWGAEKAKLFLGGGLFESCGETTAQAAAGAKAAGETVRFISYASGHSRAMWDVLFADALVWAWGVN</sequence>
<protein>
    <recommendedName>
        <fullName evidence="4">Esterase</fullName>
    </recommendedName>
</protein>
<keyword evidence="3" id="KW-1185">Reference proteome</keyword>
<dbReference type="InterPro" id="IPR000801">
    <property type="entry name" value="Esterase-like"/>
</dbReference>
<dbReference type="PANTHER" id="PTHR48098">
    <property type="entry name" value="ENTEROCHELIN ESTERASE-RELATED"/>
    <property type="match status" value="1"/>
</dbReference>
<dbReference type="Gene3D" id="3.40.50.1820">
    <property type="entry name" value="alpha/beta hydrolase"/>
    <property type="match status" value="1"/>
</dbReference>
<dbReference type="InterPro" id="IPR050583">
    <property type="entry name" value="Mycobacterial_A85_antigen"/>
</dbReference>
<dbReference type="Proteomes" id="UP001499951">
    <property type="component" value="Unassembled WGS sequence"/>
</dbReference>
<gene>
    <name evidence="2" type="ORF">GCM10008942_20820</name>
</gene>
<evidence type="ECO:0000313" key="3">
    <source>
        <dbReference type="Proteomes" id="UP001499951"/>
    </source>
</evidence>
<dbReference type="Pfam" id="PF00756">
    <property type="entry name" value="Esterase"/>
    <property type="match status" value="1"/>
</dbReference>
<name>A0ABP3PTJ0_9PROT</name>
<evidence type="ECO:0008006" key="4">
    <source>
        <dbReference type="Google" id="ProtNLM"/>
    </source>
</evidence>
<feature type="chain" id="PRO_5047239918" description="Esterase" evidence="1">
    <location>
        <begin position="19"/>
        <end position="373"/>
    </location>
</feature>
<evidence type="ECO:0000256" key="1">
    <source>
        <dbReference type="SAM" id="SignalP"/>
    </source>
</evidence>
<dbReference type="SUPFAM" id="SSF53474">
    <property type="entry name" value="alpha/beta-Hydrolases"/>
    <property type="match status" value="1"/>
</dbReference>
<dbReference type="InterPro" id="IPR029058">
    <property type="entry name" value="AB_hydrolase_fold"/>
</dbReference>
<dbReference type="RefSeq" id="WP_166934255.1">
    <property type="nucleotide sequence ID" value="NZ_BAAADD010000005.1"/>
</dbReference>
<dbReference type="EMBL" id="BAAADD010000005">
    <property type="protein sequence ID" value="GAA0571947.1"/>
    <property type="molecule type" value="Genomic_DNA"/>
</dbReference>
<keyword evidence="1" id="KW-0732">Signal</keyword>
<feature type="signal peptide" evidence="1">
    <location>
        <begin position="1"/>
        <end position="18"/>
    </location>
</feature>
<comment type="caution">
    <text evidence="2">The sequence shown here is derived from an EMBL/GenBank/DDBJ whole genome shotgun (WGS) entry which is preliminary data.</text>
</comment>
<dbReference type="PANTHER" id="PTHR48098:SF6">
    <property type="entry name" value="FERRI-BACILLIBACTIN ESTERASE BESA"/>
    <property type="match status" value="1"/>
</dbReference>